<sequence>MVYGAGAGAVEALSGITLDIAAGEFVAVVGPSGCGKSTLLKLVTGLRRPSRGNILLQGRRVEGPRSDVGIVFQSPVLFPWRTVLDNVLLPIEVLKLPKARYRDRAMELLELVGLERFAAHYPAELSGGMQQRASIARALVQDAPVLIMDEPFGALDAMTREQMNLELQRIWQAQRKTVVFITHSIAEAVFLADRVVVMSPRPGRILEVIVNPMPRLRSLDDMLVPDFADQVRHVRSLLGGKGAEL</sequence>
<dbReference type="PROSITE" id="PS00211">
    <property type="entry name" value="ABC_TRANSPORTER_1"/>
    <property type="match status" value="1"/>
</dbReference>
<dbReference type="CDD" id="cd03293">
    <property type="entry name" value="ABC_NrtD_SsuB_transporters"/>
    <property type="match status" value="1"/>
</dbReference>
<dbReference type="PROSITE" id="PS50893">
    <property type="entry name" value="ABC_TRANSPORTER_2"/>
    <property type="match status" value="1"/>
</dbReference>
<name>A0ABS5EYS2_9PROT</name>
<keyword evidence="4 6" id="KW-0067">ATP-binding</keyword>
<reference evidence="7" key="1">
    <citation type="journal article" date="2021" name="Syst. Appl. Microbiol.">
        <title>Roseomonas hellenica sp. nov., isolated from roots of wild-growing Alkanna tinctoria.</title>
        <authorList>
            <person name="Rat A."/>
            <person name="Naranjo H.D."/>
            <person name="Lebbe L."/>
            <person name="Cnockaert M."/>
            <person name="Krigas N."/>
            <person name="Grigoriadou K."/>
            <person name="Maloupa E."/>
            <person name="Willems A."/>
        </authorList>
    </citation>
    <scope>NUCLEOTIDE SEQUENCE [LARGE SCALE GENOMIC DNA]</scope>
    <source>
        <strain evidence="7">LMG 31523</strain>
    </source>
</reference>
<protein>
    <submittedName>
        <fullName evidence="6">ABC transporter ATP-binding protein</fullName>
    </submittedName>
</protein>
<dbReference type="Proteomes" id="UP001196870">
    <property type="component" value="Unassembled WGS sequence"/>
</dbReference>
<dbReference type="InterPro" id="IPR027417">
    <property type="entry name" value="P-loop_NTPase"/>
</dbReference>
<evidence type="ECO:0000256" key="2">
    <source>
        <dbReference type="ARBA" id="ARBA00022448"/>
    </source>
</evidence>
<evidence type="ECO:0000256" key="4">
    <source>
        <dbReference type="ARBA" id="ARBA00022840"/>
    </source>
</evidence>
<dbReference type="Pfam" id="PF00005">
    <property type="entry name" value="ABC_tran"/>
    <property type="match status" value="1"/>
</dbReference>
<gene>
    <name evidence="6" type="ORF">GXW71_11965</name>
</gene>
<dbReference type="InterPro" id="IPR003593">
    <property type="entry name" value="AAA+_ATPase"/>
</dbReference>
<evidence type="ECO:0000259" key="5">
    <source>
        <dbReference type="PROSITE" id="PS50893"/>
    </source>
</evidence>
<keyword evidence="3" id="KW-0547">Nucleotide-binding</keyword>
<dbReference type="Gene3D" id="3.40.50.300">
    <property type="entry name" value="P-loop containing nucleotide triphosphate hydrolases"/>
    <property type="match status" value="1"/>
</dbReference>
<dbReference type="PANTHER" id="PTHR42788:SF13">
    <property type="entry name" value="ALIPHATIC SULFONATES IMPORT ATP-BINDING PROTEIN SSUB"/>
    <property type="match status" value="1"/>
</dbReference>
<dbReference type="EMBL" id="JAAGBB010000012">
    <property type="protein sequence ID" value="MBR0665070.1"/>
    <property type="molecule type" value="Genomic_DNA"/>
</dbReference>
<evidence type="ECO:0000256" key="1">
    <source>
        <dbReference type="ARBA" id="ARBA00005417"/>
    </source>
</evidence>
<comment type="caution">
    <text evidence="6">The sequence shown here is derived from an EMBL/GenBank/DDBJ whole genome shotgun (WGS) entry which is preliminary data.</text>
</comment>
<comment type="similarity">
    <text evidence="1">Belongs to the ABC transporter superfamily.</text>
</comment>
<feature type="domain" description="ABC transporter" evidence="5">
    <location>
        <begin position="2"/>
        <end position="225"/>
    </location>
</feature>
<dbReference type="SMART" id="SM00382">
    <property type="entry name" value="AAA"/>
    <property type="match status" value="1"/>
</dbReference>
<keyword evidence="7" id="KW-1185">Reference proteome</keyword>
<accession>A0ABS5EYS2</accession>
<dbReference type="InterPro" id="IPR050166">
    <property type="entry name" value="ABC_transporter_ATP-bind"/>
</dbReference>
<evidence type="ECO:0000313" key="7">
    <source>
        <dbReference type="Proteomes" id="UP001196870"/>
    </source>
</evidence>
<dbReference type="GO" id="GO:0005524">
    <property type="term" value="F:ATP binding"/>
    <property type="evidence" value="ECO:0007669"/>
    <property type="project" value="UniProtKB-KW"/>
</dbReference>
<dbReference type="PANTHER" id="PTHR42788">
    <property type="entry name" value="TAURINE IMPORT ATP-BINDING PROTEIN-RELATED"/>
    <property type="match status" value="1"/>
</dbReference>
<dbReference type="InterPro" id="IPR017871">
    <property type="entry name" value="ABC_transporter-like_CS"/>
</dbReference>
<organism evidence="6 7">
    <name type="scientific">Plastoroseomonas hellenica</name>
    <dbReference type="NCBI Taxonomy" id="2687306"/>
    <lineage>
        <taxon>Bacteria</taxon>
        <taxon>Pseudomonadati</taxon>
        <taxon>Pseudomonadota</taxon>
        <taxon>Alphaproteobacteria</taxon>
        <taxon>Acetobacterales</taxon>
        <taxon>Acetobacteraceae</taxon>
        <taxon>Plastoroseomonas</taxon>
    </lineage>
</organism>
<keyword evidence="2" id="KW-0813">Transport</keyword>
<dbReference type="InterPro" id="IPR003439">
    <property type="entry name" value="ABC_transporter-like_ATP-bd"/>
</dbReference>
<evidence type="ECO:0000256" key="3">
    <source>
        <dbReference type="ARBA" id="ARBA00022741"/>
    </source>
</evidence>
<dbReference type="SUPFAM" id="SSF52540">
    <property type="entry name" value="P-loop containing nucleoside triphosphate hydrolases"/>
    <property type="match status" value="1"/>
</dbReference>
<proteinExistence type="inferred from homology"/>
<evidence type="ECO:0000313" key="6">
    <source>
        <dbReference type="EMBL" id="MBR0665070.1"/>
    </source>
</evidence>